<name>A0AAN8ZHL6_9MAGN</name>
<proteinExistence type="inferred from homology"/>
<keyword evidence="6" id="KW-1185">Reference proteome</keyword>
<dbReference type="Proteomes" id="UP001370490">
    <property type="component" value="Unassembled WGS sequence"/>
</dbReference>
<evidence type="ECO:0000313" key="5">
    <source>
        <dbReference type="EMBL" id="KAK6938087.1"/>
    </source>
</evidence>
<organism evidence="5 6">
    <name type="scientific">Dillenia turbinata</name>
    <dbReference type="NCBI Taxonomy" id="194707"/>
    <lineage>
        <taxon>Eukaryota</taxon>
        <taxon>Viridiplantae</taxon>
        <taxon>Streptophyta</taxon>
        <taxon>Embryophyta</taxon>
        <taxon>Tracheophyta</taxon>
        <taxon>Spermatophyta</taxon>
        <taxon>Magnoliopsida</taxon>
        <taxon>eudicotyledons</taxon>
        <taxon>Gunneridae</taxon>
        <taxon>Pentapetalae</taxon>
        <taxon>Dilleniales</taxon>
        <taxon>Dilleniaceae</taxon>
        <taxon>Dillenia</taxon>
    </lineage>
</organism>
<evidence type="ECO:0000259" key="4">
    <source>
        <dbReference type="PROSITE" id="PS51471"/>
    </source>
</evidence>
<keyword evidence="5" id="KW-0223">Dioxygenase</keyword>
<dbReference type="EMBL" id="JBAMMX010000006">
    <property type="protein sequence ID" value="KAK6938087.1"/>
    <property type="molecule type" value="Genomic_DNA"/>
</dbReference>
<dbReference type="Pfam" id="PF14226">
    <property type="entry name" value="DIOX_N"/>
    <property type="match status" value="1"/>
</dbReference>
<dbReference type="InterPro" id="IPR005123">
    <property type="entry name" value="Oxoglu/Fe-dep_dioxygenase_dom"/>
</dbReference>
<dbReference type="GO" id="GO:0051213">
    <property type="term" value="F:dioxygenase activity"/>
    <property type="evidence" value="ECO:0007669"/>
    <property type="project" value="UniProtKB-KW"/>
</dbReference>
<keyword evidence="2 3" id="KW-0408">Iron</keyword>
<reference evidence="5 6" key="1">
    <citation type="submission" date="2023-12" db="EMBL/GenBank/DDBJ databases">
        <title>A high-quality genome assembly for Dillenia turbinata (Dilleniales).</title>
        <authorList>
            <person name="Chanderbali A."/>
        </authorList>
    </citation>
    <scope>NUCLEOTIDE SEQUENCE [LARGE SCALE GENOMIC DNA]</scope>
    <source>
        <strain evidence="5">LSX21</strain>
        <tissue evidence="5">Leaf</tissue>
    </source>
</reference>
<dbReference type="Gene3D" id="2.60.120.330">
    <property type="entry name" value="B-lactam Antibiotic, Isopenicillin N Synthase, Chain"/>
    <property type="match status" value="1"/>
</dbReference>
<accession>A0AAN8ZHL6</accession>
<dbReference type="PANTHER" id="PTHR47990">
    <property type="entry name" value="2-OXOGLUTARATE (2OG) AND FE(II)-DEPENDENT OXYGENASE SUPERFAMILY PROTEIN-RELATED"/>
    <property type="match status" value="1"/>
</dbReference>
<evidence type="ECO:0000256" key="3">
    <source>
        <dbReference type="RuleBase" id="RU003682"/>
    </source>
</evidence>
<dbReference type="SUPFAM" id="SSF51197">
    <property type="entry name" value="Clavaminate synthase-like"/>
    <property type="match status" value="1"/>
</dbReference>
<dbReference type="Pfam" id="PF03171">
    <property type="entry name" value="2OG-FeII_Oxy"/>
    <property type="match status" value="1"/>
</dbReference>
<comment type="similarity">
    <text evidence="3">Belongs to the iron/ascorbate-dependent oxidoreductase family.</text>
</comment>
<dbReference type="InterPro" id="IPR026992">
    <property type="entry name" value="DIOX_N"/>
</dbReference>
<feature type="domain" description="Fe2OG dioxygenase" evidence="4">
    <location>
        <begin position="189"/>
        <end position="289"/>
    </location>
</feature>
<evidence type="ECO:0000313" key="6">
    <source>
        <dbReference type="Proteomes" id="UP001370490"/>
    </source>
</evidence>
<dbReference type="InterPro" id="IPR050231">
    <property type="entry name" value="Iron_ascorbate_oxido_reductase"/>
</dbReference>
<keyword evidence="1 3" id="KW-0479">Metal-binding</keyword>
<dbReference type="GO" id="GO:0046872">
    <property type="term" value="F:metal ion binding"/>
    <property type="evidence" value="ECO:0007669"/>
    <property type="project" value="UniProtKB-KW"/>
</dbReference>
<dbReference type="InterPro" id="IPR027443">
    <property type="entry name" value="IPNS-like_sf"/>
</dbReference>
<sequence>MGSTYASYPPLFRPLESQTQDAFEPENTAKQIPNSTDPLPLIDLQCLDPEKLREACTDWGMFRLVNHGIPPTLLEKFQEHTKTIFSIPFESKHALFKSSVLGYFWGTTVLTQSGVALSRGPNNINWLEGIHVPLSQLSELQPQDSVIASFRFILEEYKEHLSRLVTTLFKTMALDLNLDPSQQNKYLSESTGYLRLYRYPRCSMADQNQGIEAHSDSSVLSILLQDEVGGFEAVKDNKWFNVDPIPNSLIVNIGDMMQAMSNDEYRSATHRVNLNKNKDRISIGYFVFPADDFVIRSSKYKPFTYNDFRAQVQVDAKSLGFKVGLDRFKVIQD</sequence>
<evidence type="ECO:0000256" key="2">
    <source>
        <dbReference type="ARBA" id="ARBA00023004"/>
    </source>
</evidence>
<protein>
    <submittedName>
        <fullName evidence="5">Non-hem dioxygenase N-terminal domain</fullName>
    </submittedName>
</protein>
<comment type="caution">
    <text evidence="5">The sequence shown here is derived from an EMBL/GenBank/DDBJ whole genome shotgun (WGS) entry which is preliminary data.</text>
</comment>
<dbReference type="AlphaFoldDB" id="A0AAN8ZHL6"/>
<dbReference type="InterPro" id="IPR044861">
    <property type="entry name" value="IPNS-like_FE2OG_OXY"/>
</dbReference>
<dbReference type="PROSITE" id="PS51471">
    <property type="entry name" value="FE2OG_OXY"/>
    <property type="match status" value="1"/>
</dbReference>
<keyword evidence="3" id="KW-0560">Oxidoreductase</keyword>
<gene>
    <name evidence="5" type="ORF">RJ641_031595</name>
</gene>
<evidence type="ECO:0000256" key="1">
    <source>
        <dbReference type="ARBA" id="ARBA00022723"/>
    </source>
</evidence>